<evidence type="ECO:0000313" key="16">
    <source>
        <dbReference type="EnsemblPlants" id="Zm00001eb309330_P001"/>
    </source>
</evidence>
<accession>A0A804QA83</accession>
<dbReference type="Pfam" id="PF00091">
    <property type="entry name" value="Tubulin"/>
    <property type="match status" value="1"/>
</dbReference>
<dbReference type="GO" id="GO:0007017">
    <property type="term" value="P:microtubule-based process"/>
    <property type="evidence" value="ECO:0007669"/>
    <property type="project" value="InterPro"/>
</dbReference>
<dbReference type="InterPro" id="IPR003008">
    <property type="entry name" value="Tubulin_FtsZ_GTPase"/>
</dbReference>
<dbReference type="Gene3D" id="3.40.50.1440">
    <property type="entry name" value="Tubulin/FtsZ, GTPase domain"/>
    <property type="match status" value="1"/>
</dbReference>
<dbReference type="GO" id="GO:0005200">
    <property type="term" value="F:structural constituent of cytoskeleton"/>
    <property type="evidence" value="ECO:0007669"/>
    <property type="project" value="InterPro"/>
</dbReference>
<feature type="region of interest" description="Disordered" evidence="14">
    <location>
        <begin position="396"/>
        <end position="455"/>
    </location>
</feature>
<dbReference type="PANTHER" id="PTHR36767">
    <property type="entry name" value="OS05G0126200 PROTEIN"/>
    <property type="match status" value="1"/>
</dbReference>
<organism evidence="16 17">
    <name type="scientific">Zea mays</name>
    <name type="common">Maize</name>
    <dbReference type="NCBI Taxonomy" id="4577"/>
    <lineage>
        <taxon>Eukaryota</taxon>
        <taxon>Viridiplantae</taxon>
        <taxon>Streptophyta</taxon>
        <taxon>Embryophyta</taxon>
        <taxon>Tracheophyta</taxon>
        <taxon>Spermatophyta</taxon>
        <taxon>Magnoliopsida</taxon>
        <taxon>Liliopsida</taxon>
        <taxon>Poales</taxon>
        <taxon>Poaceae</taxon>
        <taxon>PACMAD clade</taxon>
        <taxon>Panicoideae</taxon>
        <taxon>Andropogonodae</taxon>
        <taxon>Andropogoneae</taxon>
        <taxon>Tripsacinae</taxon>
        <taxon>Zea</taxon>
    </lineage>
</organism>
<evidence type="ECO:0000259" key="15">
    <source>
        <dbReference type="SMART" id="SM00864"/>
    </source>
</evidence>
<keyword evidence="9" id="KW-0342">GTP-binding</keyword>
<feature type="domain" description="Tubulin/FtsZ GTPase" evidence="15">
    <location>
        <begin position="196"/>
        <end position="364"/>
    </location>
</feature>
<keyword evidence="17" id="KW-1185">Reference proteome</keyword>
<dbReference type="PANTHER" id="PTHR36767:SF1">
    <property type="entry name" value="OS05G0126200 PROTEIN"/>
    <property type="match status" value="1"/>
</dbReference>
<dbReference type="PRINTS" id="PR01161">
    <property type="entry name" value="TUBULIN"/>
</dbReference>
<evidence type="ECO:0000256" key="12">
    <source>
        <dbReference type="ARBA" id="ARBA00034296"/>
    </source>
</evidence>
<dbReference type="EnsemblPlants" id="Zm00001eb309330_T001">
    <property type="protein sequence ID" value="Zm00001eb309330_P001"/>
    <property type="gene ID" value="Zm00001eb309330"/>
</dbReference>
<evidence type="ECO:0000256" key="3">
    <source>
        <dbReference type="ARBA" id="ARBA00022676"/>
    </source>
</evidence>
<keyword evidence="3" id="KW-0328">Glycosyltransferase</keyword>
<keyword evidence="7" id="KW-0378">Hydrolase</keyword>
<keyword evidence="11" id="KW-0325">Glycoprotein</keyword>
<proteinExistence type="inferred from homology"/>
<keyword evidence="10" id="KW-0472">Membrane</keyword>
<dbReference type="Proteomes" id="UP000007305">
    <property type="component" value="Chromosome 7"/>
</dbReference>
<dbReference type="InParanoid" id="A0A804QA83"/>
<dbReference type="GO" id="GO:0016020">
    <property type="term" value="C:membrane"/>
    <property type="evidence" value="ECO:0007669"/>
    <property type="project" value="UniProtKB-SubCell"/>
</dbReference>
<dbReference type="SUPFAM" id="SSF52490">
    <property type="entry name" value="Tubulin nucleotide-binding domain-like"/>
    <property type="match status" value="1"/>
</dbReference>
<evidence type="ECO:0000256" key="7">
    <source>
        <dbReference type="ARBA" id="ARBA00022801"/>
    </source>
</evidence>
<evidence type="ECO:0000313" key="17">
    <source>
        <dbReference type="Proteomes" id="UP000007305"/>
    </source>
</evidence>
<dbReference type="GO" id="GO:0016787">
    <property type="term" value="F:hydrolase activity"/>
    <property type="evidence" value="ECO:0007669"/>
    <property type="project" value="UniProtKB-KW"/>
</dbReference>
<feature type="compositionally biased region" description="Basic residues" evidence="14">
    <location>
        <begin position="405"/>
        <end position="415"/>
    </location>
</feature>
<evidence type="ECO:0000256" key="10">
    <source>
        <dbReference type="ARBA" id="ARBA00023136"/>
    </source>
</evidence>
<keyword evidence="6" id="KW-0547">Nucleotide-binding</keyword>
<dbReference type="SMART" id="SM00864">
    <property type="entry name" value="Tubulin"/>
    <property type="match status" value="1"/>
</dbReference>
<evidence type="ECO:0000256" key="4">
    <source>
        <dbReference type="ARBA" id="ARBA00022679"/>
    </source>
</evidence>
<dbReference type="GO" id="GO:0005874">
    <property type="term" value="C:microtubule"/>
    <property type="evidence" value="ECO:0007669"/>
    <property type="project" value="UniProtKB-KW"/>
</dbReference>
<dbReference type="GO" id="GO:0005525">
    <property type="term" value="F:GTP binding"/>
    <property type="evidence" value="ECO:0007669"/>
    <property type="project" value="UniProtKB-KW"/>
</dbReference>
<dbReference type="InterPro" id="IPR036525">
    <property type="entry name" value="Tubulin/FtsZ_GTPase_sf"/>
</dbReference>
<feature type="compositionally biased region" description="Basic and acidic residues" evidence="14">
    <location>
        <begin position="436"/>
        <end position="455"/>
    </location>
</feature>
<comment type="function">
    <text evidence="12">Tubulin is the major constituent of microtubules, a cylinder consisting of laterally associated linear protofilaments composed of alpha- and beta-tubulin heterodimers. Microtubules grow by the addition of GTP-tubulin dimers to the microtubule end, where a stabilizing cap forms. Below the cap, tubulin dimers are in GDP-bound state, owing to GTPase activity of alpha-tubulin.</text>
</comment>
<dbReference type="Pfam" id="PF02485">
    <property type="entry name" value="Branch"/>
    <property type="match status" value="1"/>
</dbReference>
<dbReference type="GO" id="GO:0016757">
    <property type="term" value="F:glycosyltransferase activity"/>
    <property type="evidence" value="ECO:0007669"/>
    <property type="project" value="UniProtKB-KW"/>
</dbReference>
<dbReference type="InterPro" id="IPR003406">
    <property type="entry name" value="Glyco_trans_14"/>
</dbReference>
<evidence type="ECO:0000256" key="5">
    <source>
        <dbReference type="ARBA" id="ARBA00022701"/>
    </source>
</evidence>
<reference evidence="16" key="2">
    <citation type="submission" date="2019-07" db="EMBL/GenBank/DDBJ databases">
        <authorList>
            <person name="Seetharam A."/>
            <person name="Woodhouse M."/>
            <person name="Cannon E."/>
        </authorList>
    </citation>
    <scope>NUCLEOTIDE SEQUENCE [LARGE SCALE GENOMIC DNA]</scope>
    <source>
        <strain evidence="16">cv. B73</strain>
    </source>
</reference>
<evidence type="ECO:0000256" key="8">
    <source>
        <dbReference type="ARBA" id="ARBA00022842"/>
    </source>
</evidence>
<name>A0A804QA83_MAIZE</name>
<dbReference type="InterPro" id="IPR002452">
    <property type="entry name" value="Alpha_tubulin"/>
</dbReference>
<sequence>MPGSATVAIQPRPPSVTAPWWRKRWRHPQGLQREPAPVRHRHPPPPTIVGFHRRSSSLVPASSPMTRVCHAPPLPLVVSLLLAAEPPLSPPRRLSDPAASRLSRWMGGSGTARDVLSMPMAVSKNPNIAFMFLTPGSLPFDKLWEKFLQGHDGRYSIYINASLSHAYYLYILSLFLLGVKFTVKSDTSVGVAHDAFNTFFSKTGSGKHVPRAIFIDHEPSVIDEVRTGSYRQLFHLEQLISGKEDAANNFARGHYTVGKEIVDLCLDRVRNSDKQMYSSEGRAPFGNCYCLRVAQQRQTNVLIRRQSTIRRRDHLGGLGDGVILDLADSDFAQLRKESYAQVQIGRPILGKGVGLTWEEAKLHMSHPPPGEDSASSIGAVSPYYWVKCKPDKLIPVSQPNQGSVRGRKEKKRIKQRKDFIMDEKKKRRAQYSTAVKRKEAEQTERKMAAVARERA</sequence>
<comment type="subcellular location">
    <subcellularLocation>
        <location evidence="1">Membrane</location>
        <topology evidence="1">Single-pass type II membrane protein</topology>
    </subcellularLocation>
</comment>
<evidence type="ECO:0000256" key="13">
    <source>
        <dbReference type="ARBA" id="ARBA00049117"/>
    </source>
</evidence>
<keyword evidence="8" id="KW-0460">Magnesium</keyword>
<dbReference type="AlphaFoldDB" id="A0A804QA83"/>
<comment type="similarity">
    <text evidence="2">Belongs to the tubulin family.</text>
</comment>
<dbReference type="PRINTS" id="PR01162">
    <property type="entry name" value="ALPHATUBULIN"/>
</dbReference>
<comment type="catalytic activity">
    <reaction evidence="13">
        <text>GTP + H2O = GDP + phosphate + H(+)</text>
        <dbReference type="Rhea" id="RHEA:19669"/>
        <dbReference type="ChEBI" id="CHEBI:15377"/>
        <dbReference type="ChEBI" id="CHEBI:15378"/>
        <dbReference type="ChEBI" id="CHEBI:37565"/>
        <dbReference type="ChEBI" id="CHEBI:43474"/>
        <dbReference type="ChEBI" id="CHEBI:58189"/>
    </reaction>
    <physiologicalReaction direction="left-to-right" evidence="13">
        <dbReference type="Rhea" id="RHEA:19670"/>
    </physiologicalReaction>
</comment>
<dbReference type="Gramene" id="Zm00001eb309330_T001">
    <property type="protein sequence ID" value="Zm00001eb309330_P001"/>
    <property type="gene ID" value="Zm00001eb309330"/>
</dbReference>
<reference evidence="17" key="1">
    <citation type="submission" date="2015-12" db="EMBL/GenBank/DDBJ databases">
        <title>Update maize B73 reference genome by single molecule sequencing technologies.</title>
        <authorList>
            <consortium name="Maize Genome Sequencing Project"/>
            <person name="Ware D."/>
        </authorList>
    </citation>
    <scope>NUCLEOTIDE SEQUENCE [LARGE SCALE GENOMIC DNA]</scope>
    <source>
        <strain evidence="17">cv. B73</strain>
    </source>
</reference>
<keyword evidence="4" id="KW-0808">Transferase</keyword>
<evidence type="ECO:0000256" key="2">
    <source>
        <dbReference type="ARBA" id="ARBA00009636"/>
    </source>
</evidence>
<reference evidence="16" key="3">
    <citation type="submission" date="2021-05" db="UniProtKB">
        <authorList>
            <consortium name="EnsemblPlants"/>
        </authorList>
    </citation>
    <scope>IDENTIFICATION</scope>
    <source>
        <strain evidence="16">cv. B73</strain>
    </source>
</reference>
<evidence type="ECO:0000256" key="9">
    <source>
        <dbReference type="ARBA" id="ARBA00023134"/>
    </source>
</evidence>
<keyword evidence="5" id="KW-0493">Microtubule</keyword>
<protein>
    <recommendedName>
        <fullName evidence="15">Tubulin/FtsZ GTPase domain-containing protein</fullName>
    </recommendedName>
</protein>
<evidence type="ECO:0000256" key="11">
    <source>
        <dbReference type="ARBA" id="ARBA00023180"/>
    </source>
</evidence>
<dbReference type="CDD" id="cd23700">
    <property type="entry name" value="At3g51010"/>
    <property type="match status" value="1"/>
</dbReference>
<evidence type="ECO:0000256" key="1">
    <source>
        <dbReference type="ARBA" id="ARBA00004606"/>
    </source>
</evidence>
<dbReference type="InterPro" id="IPR000217">
    <property type="entry name" value="Tubulin"/>
</dbReference>
<evidence type="ECO:0000256" key="6">
    <source>
        <dbReference type="ARBA" id="ARBA00022741"/>
    </source>
</evidence>
<evidence type="ECO:0000256" key="14">
    <source>
        <dbReference type="SAM" id="MobiDB-lite"/>
    </source>
</evidence>